<evidence type="ECO:0000256" key="2">
    <source>
        <dbReference type="ARBA" id="ARBA00001946"/>
    </source>
</evidence>
<dbReference type="PATRIC" id="fig|1280952.3.peg.2367"/>
<evidence type="ECO:0000256" key="7">
    <source>
        <dbReference type="SAM" id="MobiDB-lite"/>
    </source>
</evidence>
<evidence type="ECO:0000313" key="10">
    <source>
        <dbReference type="Proteomes" id="UP000024816"/>
    </source>
</evidence>
<dbReference type="EMBL" id="ARYJ01000007">
    <property type="protein sequence ID" value="KCZ87689.1"/>
    <property type="molecule type" value="Genomic_DNA"/>
</dbReference>
<evidence type="ECO:0000256" key="4">
    <source>
        <dbReference type="ARBA" id="ARBA00022801"/>
    </source>
</evidence>
<organism evidence="9 10">
    <name type="scientific">Hyphomonas jannaschiana VP2</name>
    <dbReference type="NCBI Taxonomy" id="1280952"/>
    <lineage>
        <taxon>Bacteria</taxon>
        <taxon>Pseudomonadati</taxon>
        <taxon>Pseudomonadota</taxon>
        <taxon>Alphaproteobacteria</taxon>
        <taxon>Hyphomonadales</taxon>
        <taxon>Hyphomonadaceae</taxon>
        <taxon>Hyphomonas</taxon>
    </lineage>
</organism>
<dbReference type="InterPro" id="IPR000086">
    <property type="entry name" value="NUDIX_hydrolase_dom"/>
</dbReference>
<evidence type="ECO:0000256" key="3">
    <source>
        <dbReference type="ARBA" id="ARBA00022723"/>
    </source>
</evidence>
<keyword evidence="10" id="KW-1185">Reference proteome</keyword>
<keyword evidence="6" id="KW-0464">Manganese</keyword>
<dbReference type="Gene3D" id="3.90.79.10">
    <property type="entry name" value="Nucleoside Triphosphate Pyrophosphohydrolase"/>
    <property type="match status" value="1"/>
</dbReference>
<feature type="domain" description="Nudix hydrolase" evidence="8">
    <location>
        <begin position="52"/>
        <end position="240"/>
    </location>
</feature>
<dbReference type="RefSeq" id="WP_241764352.1">
    <property type="nucleotide sequence ID" value="NZ_ARYJ01000007.1"/>
</dbReference>
<proteinExistence type="predicted"/>
<dbReference type="PANTHER" id="PTHR12318:SF0">
    <property type="entry name" value="ACYL-COENZYME A DIPHOSPHATASE NUDT19"/>
    <property type="match status" value="1"/>
</dbReference>
<dbReference type="InterPro" id="IPR039121">
    <property type="entry name" value="NUDT19"/>
</dbReference>
<evidence type="ECO:0000256" key="6">
    <source>
        <dbReference type="ARBA" id="ARBA00023211"/>
    </source>
</evidence>
<comment type="cofactor">
    <cofactor evidence="1">
        <name>Mn(2+)</name>
        <dbReference type="ChEBI" id="CHEBI:29035"/>
    </cofactor>
</comment>
<evidence type="ECO:0000313" key="9">
    <source>
        <dbReference type="EMBL" id="KCZ87689.1"/>
    </source>
</evidence>
<dbReference type="STRING" id="1280952.HJA_11834"/>
<feature type="region of interest" description="Disordered" evidence="7">
    <location>
        <begin position="1"/>
        <end position="31"/>
    </location>
</feature>
<evidence type="ECO:0000256" key="1">
    <source>
        <dbReference type="ARBA" id="ARBA00001936"/>
    </source>
</evidence>
<dbReference type="SUPFAM" id="SSF55811">
    <property type="entry name" value="Nudix"/>
    <property type="match status" value="1"/>
</dbReference>
<evidence type="ECO:0000256" key="5">
    <source>
        <dbReference type="ARBA" id="ARBA00022842"/>
    </source>
</evidence>
<protein>
    <submittedName>
        <fullName evidence="9">NUDIX family hydrolase</fullName>
    </submittedName>
</protein>
<evidence type="ECO:0000259" key="8">
    <source>
        <dbReference type="PROSITE" id="PS51462"/>
    </source>
</evidence>
<dbReference type="PROSITE" id="PS51462">
    <property type="entry name" value="NUDIX"/>
    <property type="match status" value="1"/>
</dbReference>
<keyword evidence="5" id="KW-0460">Magnesium</keyword>
<dbReference type="PANTHER" id="PTHR12318">
    <property type="entry name" value="TESTOSTERONE-REGULATED PROTEIN RP2"/>
    <property type="match status" value="1"/>
</dbReference>
<name>A0A059FAP5_9PROT</name>
<comment type="cofactor">
    <cofactor evidence="2">
        <name>Mg(2+)</name>
        <dbReference type="ChEBI" id="CHEBI:18420"/>
    </cofactor>
</comment>
<dbReference type="Proteomes" id="UP000024816">
    <property type="component" value="Unassembled WGS sequence"/>
</dbReference>
<keyword evidence="3" id="KW-0479">Metal-binding</keyword>
<dbReference type="CDD" id="cd18870">
    <property type="entry name" value="NUDIX_AcylCoAdiphos_Nudt19"/>
    <property type="match status" value="1"/>
</dbReference>
<gene>
    <name evidence="9" type="ORF">HJA_11834</name>
</gene>
<reference evidence="9 10" key="1">
    <citation type="journal article" date="2014" name="Antonie Van Leeuwenhoek">
        <title>Hyphomonas beringensis sp. nov. and Hyphomonas chukchiensis sp. nov., isolated from surface seawater of the Bering Sea and Chukchi Sea.</title>
        <authorList>
            <person name="Li C."/>
            <person name="Lai Q."/>
            <person name="Li G."/>
            <person name="Dong C."/>
            <person name="Wang J."/>
            <person name="Liao Y."/>
            <person name="Shao Z."/>
        </authorList>
    </citation>
    <scope>NUCLEOTIDE SEQUENCE [LARGE SCALE GENOMIC DNA]</scope>
    <source>
        <strain evidence="9 10">VP2</strain>
    </source>
</reference>
<dbReference type="AlphaFoldDB" id="A0A059FAP5"/>
<keyword evidence="4 9" id="KW-0378">Hydrolase</keyword>
<dbReference type="GO" id="GO:0046872">
    <property type="term" value="F:metal ion binding"/>
    <property type="evidence" value="ECO:0007669"/>
    <property type="project" value="UniProtKB-KW"/>
</dbReference>
<dbReference type="InterPro" id="IPR015797">
    <property type="entry name" value="NUDIX_hydrolase-like_dom_sf"/>
</dbReference>
<dbReference type="GO" id="GO:0016818">
    <property type="term" value="F:hydrolase activity, acting on acid anhydrides, in phosphorus-containing anhydrides"/>
    <property type="evidence" value="ECO:0007669"/>
    <property type="project" value="InterPro"/>
</dbReference>
<dbReference type="eggNOG" id="COG0494">
    <property type="taxonomic scope" value="Bacteria"/>
</dbReference>
<sequence length="266" mass="29856">MSRATSSAKKTERGTPASAESTGKSGMVMIKSAFDKESDDEVIIKDQKSPRPKDAATLILIRRDAEKPRVLMGKRSGGHVFMPDKYVFPGGRVDPDDGRAVSWCELRPDVEAKLRISARRQPRAFALTAIRETFEETGLLVARPAEMPASAPKGWDRFHELDAAPHLSPLTFIGRAVTPPYRPRRFDARFFMADAEEALIDERPPVDGAELSDLQWVTLKDAHDLDLPSVTRFMLDEIEARLKAKDYKEGPPFLRWTRSGHSTERL</sequence>
<accession>A0A059FAP5</accession>
<comment type="caution">
    <text evidence="9">The sequence shown here is derived from an EMBL/GenBank/DDBJ whole genome shotgun (WGS) entry which is preliminary data.</text>
</comment>